<organism evidence="1">
    <name type="scientific">marine sediment metagenome</name>
    <dbReference type="NCBI Taxonomy" id="412755"/>
    <lineage>
        <taxon>unclassified sequences</taxon>
        <taxon>metagenomes</taxon>
        <taxon>ecological metagenomes</taxon>
    </lineage>
</organism>
<feature type="non-terminal residue" evidence="1">
    <location>
        <position position="113"/>
    </location>
</feature>
<evidence type="ECO:0008006" key="2">
    <source>
        <dbReference type="Google" id="ProtNLM"/>
    </source>
</evidence>
<reference evidence="1" key="1">
    <citation type="journal article" date="2014" name="Front. Microbiol.">
        <title>High frequency of phylogenetically diverse reductive dehalogenase-homologous genes in deep subseafloor sedimentary metagenomes.</title>
        <authorList>
            <person name="Kawai M."/>
            <person name="Futagami T."/>
            <person name="Toyoda A."/>
            <person name="Takaki Y."/>
            <person name="Nishi S."/>
            <person name="Hori S."/>
            <person name="Arai W."/>
            <person name="Tsubouchi T."/>
            <person name="Morono Y."/>
            <person name="Uchiyama I."/>
            <person name="Ito T."/>
            <person name="Fujiyama A."/>
            <person name="Inagaki F."/>
            <person name="Takami H."/>
        </authorList>
    </citation>
    <scope>NUCLEOTIDE SEQUENCE</scope>
    <source>
        <strain evidence="1">Expedition CK06-06</strain>
    </source>
</reference>
<evidence type="ECO:0000313" key="1">
    <source>
        <dbReference type="EMBL" id="GAG09869.1"/>
    </source>
</evidence>
<proteinExistence type="predicted"/>
<name>X0UVJ2_9ZZZZ</name>
<protein>
    <recommendedName>
        <fullName evidence="2">CHAT domain-containing protein</fullName>
    </recommendedName>
</protein>
<sequence>MWILVHPRFDQATEYSNAWAEQVKEWLGDECIDLATDDAVRDKVEEALALHPGADMAFYDHGNEVSLIGQDHLPIISLPNAHLLANRETYTLACLSAKDLGVEIWRNGGKFWG</sequence>
<accession>X0UVJ2</accession>
<dbReference type="AlphaFoldDB" id="X0UVJ2"/>
<gene>
    <name evidence="1" type="ORF">S01H1_40918</name>
</gene>
<dbReference type="EMBL" id="BARS01025933">
    <property type="protein sequence ID" value="GAG09869.1"/>
    <property type="molecule type" value="Genomic_DNA"/>
</dbReference>
<comment type="caution">
    <text evidence="1">The sequence shown here is derived from an EMBL/GenBank/DDBJ whole genome shotgun (WGS) entry which is preliminary data.</text>
</comment>